<proteinExistence type="inferred from homology"/>
<sequence length="219" mass="24387">MGEEGDNKAPTVIIETVLVVRPIKVVGLLCGVIAVLLLMLSVAATAWLQADGTREGLWERCTYNKTVPAWLDCDYGLPREWVTACQALCLISLIVCIVAIVFTSIGLRTSNFTIKYKLYWVGLITFFVAVAFELISLVIFPIKFLDEITEREEIHWSFGWAYIVGWAGAVSEFAAGLFLLLDRGAEEILYRERVVQEENKNGAVEAPDKNSIELTPNPV</sequence>
<dbReference type="EMBL" id="CAXITT010000084">
    <property type="protein sequence ID" value="CAL1531303.1"/>
    <property type="molecule type" value="Genomic_DNA"/>
</dbReference>
<keyword evidence="10" id="KW-1185">Reference proteome</keyword>
<evidence type="ECO:0000256" key="3">
    <source>
        <dbReference type="ARBA" id="ARBA00008691"/>
    </source>
</evidence>
<dbReference type="PANTHER" id="PTHR14399">
    <property type="entry name" value="P53-INDUCED PROTEIN RELATED"/>
    <property type="match status" value="1"/>
</dbReference>
<comment type="subcellular location">
    <subcellularLocation>
        <location evidence="2">Cell junction</location>
    </subcellularLocation>
    <subcellularLocation>
        <location evidence="1">Membrane</location>
        <topology evidence="1">Multi-pass membrane protein</topology>
    </subcellularLocation>
</comment>
<dbReference type="InterPro" id="IPR004031">
    <property type="entry name" value="PMP22/EMP/MP20/Claudin"/>
</dbReference>
<keyword evidence="6 8" id="KW-1133">Transmembrane helix</keyword>
<evidence type="ECO:0000256" key="5">
    <source>
        <dbReference type="ARBA" id="ARBA00022949"/>
    </source>
</evidence>
<feature type="transmembrane region" description="Helical" evidence="8">
    <location>
        <begin position="81"/>
        <end position="106"/>
    </location>
</feature>
<accession>A0AAV2HC20</accession>
<evidence type="ECO:0000256" key="8">
    <source>
        <dbReference type="SAM" id="Phobius"/>
    </source>
</evidence>
<evidence type="ECO:0000256" key="2">
    <source>
        <dbReference type="ARBA" id="ARBA00004282"/>
    </source>
</evidence>
<dbReference type="Pfam" id="PF00822">
    <property type="entry name" value="PMP22_Claudin"/>
    <property type="match status" value="1"/>
</dbReference>
<organism evidence="9 10">
    <name type="scientific">Lymnaea stagnalis</name>
    <name type="common">Great pond snail</name>
    <name type="synonym">Helix stagnalis</name>
    <dbReference type="NCBI Taxonomy" id="6523"/>
    <lineage>
        <taxon>Eukaryota</taxon>
        <taxon>Metazoa</taxon>
        <taxon>Spiralia</taxon>
        <taxon>Lophotrochozoa</taxon>
        <taxon>Mollusca</taxon>
        <taxon>Gastropoda</taxon>
        <taxon>Heterobranchia</taxon>
        <taxon>Euthyneura</taxon>
        <taxon>Panpulmonata</taxon>
        <taxon>Hygrophila</taxon>
        <taxon>Lymnaeoidea</taxon>
        <taxon>Lymnaeidae</taxon>
        <taxon>Lymnaea</taxon>
    </lineage>
</organism>
<dbReference type="GO" id="GO:0005911">
    <property type="term" value="C:cell-cell junction"/>
    <property type="evidence" value="ECO:0007669"/>
    <property type="project" value="TreeGrafter"/>
</dbReference>
<evidence type="ECO:0000313" key="10">
    <source>
        <dbReference type="Proteomes" id="UP001497497"/>
    </source>
</evidence>
<keyword evidence="7 8" id="KW-0472">Membrane</keyword>
<protein>
    <submittedName>
        <fullName evidence="9">Uncharacterized protein</fullName>
    </submittedName>
</protein>
<comment type="similarity">
    <text evidence="3">Belongs to the TMEM47 family.</text>
</comment>
<dbReference type="GO" id="GO:0016020">
    <property type="term" value="C:membrane"/>
    <property type="evidence" value="ECO:0007669"/>
    <property type="project" value="UniProtKB-SubCell"/>
</dbReference>
<evidence type="ECO:0000256" key="6">
    <source>
        <dbReference type="ARBA" id="ARBA00022989"/>
    </source>
</evidence>
<evidence type="ECO:0000256" key="4">
    <source>
        <dbReference type="ARBA" id="ARBA00022692"/>
    </source>
</evidence>
<dbReference type="AlphaFoldDB" id="A0AAV2HC20"/>
<name>A0AAV2HC20_LYMST</name>
<feature type="transmembrane region" description="Helical" evidence="8">
    <location>
        <begin position="25"/>
        <end position="48"/>
    </location>
</feature>
<comment type="caution">
    <text evidence="9">The sequence shown here is derived from an EMBL/GenBank/DDBJ whole genome shotgun (WGS) entry which is preliminary data.</text>
</comment>
<dbReference type="GO" id="GO:0098609">
    <property type="term" value="P:cell-cell adhesion"/>
    <property type="evidence" value="ECO:0007669"/>
    <property type="project" value="TreeGrafter"/>
</dbReference>
<evidence type="ECO:0000256" key="1">
    <source>
        <dbReference type="ARBA" id="ARBA00004141"/>
    </source>
</evidence>
<evidence type="ECO:0000256" key="7">
    <source>
        <dbReference type="ARBA" id="ARBA00023136"/>
    </source>
</evidence>
<evidence type="ECO:0000313" key="9">
    <source>
        <dbReference type="EMBL" id="CAL1531303.1"/>
    </source>
</evidence>
<dbReference type="InterPro" id="IPR015664">
    <property type="entry name" value="P53_induced"/>
</dbReference>
<feature type="transmembrane region" description="Helical" evidence="8">
    <location>
        <begin position="118"/>
        <end position="140"/>
    </location>
</feature>
<keyword evidence="4 8" id="KW-0812">Transmembrane</keyword>
<dbReference type="PANTHER" id="PTHR14399:SF5">
    <property type="entry name" value="CELL JUNCTION PROTEIN VAB-9"/>
    <property type="match status" value="1"/>
</dbReference>
<gene>
    <name evidence="9" type="ORF">GSLYS_00005398001</name>
</gene>
<keyword evidence="5" id="KW-0965">Cell junction</keyword>
<feature type="transmembrane region" description="Helical" evidence="8">
    <location>
        <begin position="160"/>
        <end position="181"/>
    </location>
</feature>
<dbReference type="Proteomes" id="UP001497497">
    <property type="component" value="Unassembled WGS sequence"/>
</dbReference>
<reference evidence="9 10" key="1">
    <citation type="submission" date="2024-04" db="EMBL/GenBank/DDBJ databases">
        <authorList>
            <consortium name="Genoscope - CEA"/>
            <person name="William W."/>
        </authorList>
    </citation>
    <scope>NUCLEOTIDE SEQUENCE [LARGE SCALE GENOMIC DNA]</scope>
</reference>
<dbReference type="Gene3D" id="1.20.140.150">
    <property type="match status" value="1"/>
</dbReference>